<dbReference type="RefSeq" id="WP_100255705.1">
    <property type="nucleotide sequence ID" value="NZ_CP011797.1"/>
</dbReference>
<feature type="domain" description="ABC transporter" evidence="3">
    <location>
        <begin position="254"/>
        <end position="482"/>
    </location>
</feature>
<feature type="domain" description="ABC transporter" evidence="3">
    <location>
        <begin position="1"/>
        <end position="230"/>
    </location>
</feature>
<dbReference type="InterPro" id="IPR027417">
    <property type="entry name" value="P-loop_NTPase"/>
</dbReference>
<dbReference type="KEGG" id="rfo:REIFOR_00110"/>
<dbReference type="InterPro" id="IPR003439">
    <property type="entry name" value="ABC_transporter-like_ATP-bd"/>
</dbReference>
<dbReference type="InterPro" id="IPR003593">
    <property type="entry name" value="AAA+_ATPase"/>
</dbReference>
<dbReference type="EMBL" id="CP011797">
    <property type="protein sequence ID" value="ATX75287.1"/>
    <property type="molecule type" value="Genomic_DNA"/>
</dbReference>
<evidence type="ECO:0000259" key="3">
    <source>
        <dbReference type="PROSITE" id="PS50893"/>
    </source>
</evidence>
<evidence type="ECO:0000313" key="5">
    <source>
        <dbReference type="Proteomes" id="UP000229757"/>
    </source>
</evidence>
<reference evidence="4 5" key="1">
    <citation type="journal article" date="2017" name="Environ. Microbiol.">
        <title>Genomic and physiological analyses of 'Reinekea forsetii' reveal a versatile opportunistic lifestyle during spring algae blooms.</title>
        <authorList>
            <person name="Avci B."/>
            <person name="Hahnke R.L."/>
            <person name="Chafee M."/>
            <person name="Fischer T."/>
            <person name="Gruber-Vodicka H."/>
            <person name="Tegetmeyer H.E."/>
            <person name="Harder J."/>
            <person name="Fuchs B.M."/>
            <person name="Amann R.I."/>
            <person name="Teeling H."/>
        </authorList>
    </citation>
    <scope>NUCLEOTIDE SEQUENCE [LARGE SCALE GENOMIC DNA]</scope>
    <source>
        <strain evidence="4 5">Hel1_31_D35</strain>
    </source>
</reference>
<dbReference type="SUPFAM" id="SSF52540">
    <property type="entry name" value="P-loop containing nucleoside triphosphate hydrolases"/>
    <property type="match status" value="2"/>
</dbReference>
<dbReference type="GO" id="GO:0005524">
    <property type="term" value="F:ATP binding"/>
    <property type="evidence" value="ECO:0007669"/>
    <property type="project" value="UniProtKB-KW"/>
</dbReference>
<dbReference type="Pfam" id="PF00005">
    <property type="entry name" value="ABC_tran"/>
    <property type="match status" value="2"/>
</dbReference>
<dbReference type="SMART" id="SM00382">
    <property type="entry name" value="AAA"/>
    <property type="match status" value="2"/>
</dbReference>
<keyword evidence="1" id="KW-0547">Nucleotide-binding</keyword>
<evidence type="ECO:0000313" key="4">
    <source>
        <dbReference type="EMBL" id="ATX75287.1"/>
    </source>
</evidence>
<evidence type="ECO:0000256" key="1">
    <source>
        <dbReference type="ARBA" id="ARBA00022741"/>
    </source>
</evidence>
<accession>A0A2K8KJS1</accession>
<dbReference type="GO" id="GO:0016887">
    <property type="term" value="F:ATP hydrolysis activity"/>
    <property type="evidence" value="ECO:0007669"/>
    <property type="project" value="InterPro"/>
</dbReference>
<dbReference type="PANTHER" id="PTHR43158">
    <property type="entry name" value="SKFA PEPTIDE EXPORT ATP-BINDING PROTEIN SKFE"/>
    <property type="match status" value="1"/>
</dbReference>
<evidence type="ECO:0000256" key="2">
    <source>
        <dbReference type="ARBA" id="ARBA00022840"/>
    </source>
</evidence>
<dbReference type="Gene3D" id="3.40.50.300">
    <property type="entry name" value="P-loop containing nucleotide triphosphate hydrolases"/>
    <property type="match status" value="2"/>
</dbReference>
<dbReference type="CDD" id="cd00267">
    <property type="entry name" value="ABC_ATPase"/>
    <property type="match status" value="1"/>
</dbReference>
<protein>
    <submittedName>
        <fullName evidence="4">Putative molybdenum transport ATP-binding protein ModF</fullName>
    </submittedName>
</protein>
<organism evidence="4 5">
    <name type="scientific">Reinekea forsetii</name>
    <dbReference type="NCBI Taxonomy" id="1336806"/>
    <lineage>
        <taxon>Bacteria</taxon>
        <taxon>Pseudomonadati</taxon>
        <taxon>Pseudomonadota</taxon>
        <taxon>Gammaproteobacteria</taxon>
        <taxon>Oceanospirillales</taxon>
        <taxon>Saccharospirillaceae</taxon>
        <taxon>Reinekea</taxon>
    </lineage>
</organism>
<dbReference type="PROSITE" id="PS50893">
    <property type="entry name" value="ABC_TRANSPORTER_2"/>
    <property type="match status" value="2"/>
</dbReference>
<dbReference type="Proteomes" id="UP000229757">
    <property type="component" value="Chromosome"/>
</dbReference>
<keyword evidence="5" id="KW-1185">Reference proteome</keyword>
<dbReference type="PANTHER" id="PTHR43158:SF2">
    <property type="entry name" value="SKFA PEPTIDE EXPORT ATP-BINDING PROTEIN SKFE"/>
    <property type="match status" value="1"/>
</dbReference>
<dbReference type="AlphaFoldDB" id="A0A2K8KJS1"/>
<name>A0A2K8KJS1_9GAMM</name>
<sequence>MQLIDVSVTIQNQTILDRINWHVPAGQSWVVLGTNASGKSTLARLLTGEIHCSQGRLDDPIAGTAWVSLESQQELYERELYRDDTDFLDHIDDGTPVSALLAEIAPWSAQHDRLVALLKLTPLLQRGYRVLSAGEGRRVMLARALLAQPALLILDEPFEGLDQASRLDLHRVLAELIQQGQQLMLLINQLSDLVVGFPYLALLNKGAMLFSGAMPSDIEQAWQQLLAVGRPMAALPPRQSAFQLAHWPEHKPLIDLVDGFVQYDETYQFQDFNWQLRPGSHTQVRGPNGCGKSTLLGLITGDHPQCYRNQLKVLGYQRGQGESIWQIKKHLGLVSGNLHRDYRVSGNVLTAVLSGLTDSIGVYQSVGTSETELAKSWLALIGLADKAQRPFKALSMGEQRLVLIARALIKQPPLLILDEPTQGLDDFNRFYVLDVVARILAQGPTTLLFVSHRQDETLACIEQNLVFEPDTTGQALFRIVPD</sequence>
<gene>
    <name evidence="4" type="primary">modF</name>
    <name evidence="4" type="ORF">REIFOR_00110</name>
</gene>
<proteinExistence type="predicted"/>
<dbReference type="OrthoDB" id="9805029at2"/>
<keyword evidence="2 4" id="KW-0067">ATP-binding</keyword>